<dbReference type="PANTHER" id="PTHR37543:SF1">
    <property type="entry name" value="CCCH ZINC FINGER DNA BINDING PROTEIN (AFU_ORTHOLOGUE AFUA_5G12760)"/>
    <property type="match status" value="1"/>
</dbReference>
<name>A0A316YYB7_9BASI</name>
<evidence type="ECO:0000313" key="4">
    <source>
        <dbReference type="Proteomes" id="UP000245768"/>
    </source>
</evidence>
<dbReference type="InParanoid" id="A0A316YYB7"/>
<dbReference type="Proteomes" id="UP000245768">
    <property type="component" value="Unassembled WGS sequence"/>
</dbReference>
<dbReference type="AlphaFoldDB" id="A0A316YYB7"/>
<dbReference type="RefSeq" id="XP_025381254.1">
    <property type="nucleotide sequence ID" value="XM_025523860.1"/>
</dbReference>
<protein>
    <recommendedName>
        <fullName evidence="2">DUF7923 domain-containing protein</fullName>
    </recommendedName>
</protein>
<keyword evidence="4" id="KW-1185">Reference proteome</keyword>
<feature type="region of interest" description="Disordered" evidence="1">
    <location>
        <begin position="1"/>
        <end position="41"/>
    </location>
</feature>
<evidence type="ECO:0000256" key="1">
    <source>
        <dbReference type="SAM" id="MobiDB-lite"/>
    </source>
</evidence>
<dbReference type="EMBL" id="KZ819634">
    <property type="protein sequence ID" value="PWN94056.1"/>
    <property type="molecule type" value="Genomic_DNA"/>
</dbReference>
<dbReference type="Pfam" id="PF25540">
    <property type="entry name" value="DUF7923"/>
    <property type="match status" value="1"/>
</dbReference>
<dbReference type="PANTHER" id="PTHR37543">
    <property type="entry name" value="CCCH ZINC FINGER DNA BINDING PROTEIN (AFU_ORTHOLOGUE AFUA_5G12760)"/>
    <property type="match status" value="1"/>
</dbReference>
<sequence>MEKESEEEIPTGSGFLGRLLQRERGRRGGTNEPADSFEGIFRDSGGEARSAVAASTLSAPAILSLDKINERPAYDASRESPLGRLGHAIYRGQAGVGILSDEDDFNMIGADESGRSLLMLRHDHPRKYIAVVVDADQLIFLPDLLRAGAKGGRMAAEAVKRNVADDVGAPVDEIDVRIELFANSAGLRGFLNGTKTVSLEVFYDFLLGFINSSPLYRFVDTGRALQSADNKVRAVFVDYVLDNDCEQVYIGGLGDYGYRAELDSLRRLKLLHRVSLLGIPDYTRVSRFYRDYAQRKVSWAGDVFILNQQVREKAGI</sequence>
<gene>
    <name evidence="3" type="ORF">FA10DRAFT_283665</name>
</gene>
<dbReference type="OrthoDB" id="2270193at2759"/>
<organism evidence="3 4">
    <name type="scientific">Acaromyces ingoldii</name>
    <dbReference type="NCBI Taxonomy" id="215250"/>
    <lineage>
        <taxon>Eukaryota</taxon>
        <taxon>Fungi</taxon>
        <taxon>Dikarya</taxon>
        <taxon>Basidiomycota</taxon>
        <taxon>Ustilaginomycotina</taxon>
        <taxon>Exobasidiomycetes</taxon>
        <taxon>Exobasidiales</taxon>
        <taxon>Cryptobasidiaceae</taxon>
        <taxon>Acaromyces</taxon>
    </lineage>
</organism>
<reference evidence="3 4" key="1">
    <citation type="journal article" date="2018" name="Mol. Biol. Evol.">
        <title>Broad Genomic Sampling Reveals a Smut Pathogenic Ancestry of the Fungal Clade Ustilaginomycotina.</title>
        <authorList>
            <person name="Kijpornyongpan T."/>
            <person name="Mondo S.J."/>
            <person name="Barry K."/>
            <person name="Sandor L."/>
            <person name="Lee J."/>
            <person name="Lipzen A."/>
            <person name="Pangilinan J."/>
            <person name="LaButti K."/>
            <person name="Hainaut M."/>
            <person name="Henrissat B."/>
            <person name="Grigoriev I.V."/>
            <person name="Spatafora J.W."/>
            <person name="Aime M.C."/>
        </authorList>
    </citation>
    <scope>NUCLEOTIDE SEQUENCE [LARGE SCALE GENOMIC DNA]</scope>
    <source>
        <strain evidence="3 4">MCA 4198</strain>
    </source>
</reference>
<evidence type="ECO:0000259" key="2">
    <source>
        <dbReference type="Pfam" id="PF25540"/>
    </source>
</evidence>
<dbReference type="GeneID" id="37045776"/>
<accession>A0A316YYB7</accession>
<evidence type="ECO:0000313" key="3">
    <source>
        <dbReference type="EMBL" id="PWN94056.1"/>
    </source>
</evidence>
<dbReference type="STRING" id="215250.A0A316YYB7"/>
<feature type="domain" description="DUF7923" evidence="2">
    <location>
        <begin position="126"/>
        <end position="279"/>
    </location>
</feature>
<proteinExistence type="predicted"/>
<dbReference type="InterPro" id="IPR057683">
    <property type="entry name" value="DUF7923"/>
</dbReference>